<dbReference type="Proteomes" id="UP000225608">
    <property type="component" value="Chromosome"/>
</dbReference>
<reference evidence="1 2" key="1">
    <citation type="submission" date="2017-10" db="EMBL/GenBank/DDBJ databases">
        <title>Complete genome sequence of Collinsella aerofaciens isolated from the gut of a healthy adult Indian.</title>
        <authorList>
            <person name="Bag S."/>
            <person name="Ghosh T.S."/>
            <person name="Das B."/>
        </authorList>
    </citation>
    <scope>NUCLEOTIDE SEQUENCE [LARGE SCALE GENOMIC DNA]</scope>
    <source>
        <strain evidence="2">indica</strain>
    </source>
</reference>
<dbReference type="RefSeq" id="WP_099431863.1">
    <property type="nucleotide sequence ID" value="NZ_CP024160.1"/>
</dbReference>
<name>A0A2D1TWP2_9ACTN</name>
<proteinExistence type="predicted"/>
<evidence type="ECO:0000313" key="2">
    <source>
        <dbReference type="Proteomes" id="UP000225608"/>
    </source>
</evidence>
<dbReference type="EMBL" id="CP024160">
    <property type="protein sequence ID" value="ATP53735.1"/>
    <property type="molecule type" value="Genomic_DNA"/>
</dbReference>
<organism evidence="1 2">
    <name type="scientific">Collinsella aerofaciens</name>
    <dbReference type="NCBI Taxonomy" id="74426"/>
    <lineage>
        <taxon>Bacteria</taxon>
        <taxon>Bacillati</taxon>
        <taxon>Actinomycetota</taxon>
        <taxon>Coriobacteriia</taxon>
        <taxon>Coriobacteriales</taxon>
        <taxon>Coriobacteriaceae</taxon>
        <taxon>Collinsella</taxon>
    </lineage>
</organism>
<dbReference type="KEGG" id="caer:CSV91_03815"/>
<accession>A0A2D1TWP2</accession>
<evidence type="ECO:0000313" key="1">
    <source>
        <dbReference type="EMBL" id="ATP53735.1"/>
    </source>
</evidence>
<protein>
    <submittedName>
        <fullName evidence="1">Uncharacterized protein</fullName>
    </submittedName>
</protein>
<gene>
    <name evidence="1" type="ORF">CSV91_03815</name>
</gene>
<dbReference type="AlphaFoldDB" id="A0A2D1TWP2"/>
<sequence>MPYAELYHYEFTSRGREEANEEKLRRWKREQALFMQRWPEFFVTGDSWLGPNLSSESEYFSL</sequence>